<reference evidence="1" key="1">
    <citation type="submission" date="2021-10" db="EMBL/GenBank/DDBJ databases">
        <title>Psilocybe cubensis genome.</title>
        <authorList>
            <person name="Mckernan K.J."/>
            <person name="Crawford S."/>
            <person name="Trippe A."/>
            <person name="Kane L.T."/>
            <person name="Mclaughlin S."/>
        </authorList>
    </citation>
    <scope>NUCLEOTIDE SEQUENCE</scope>
    <source>
        <strain evidence="1">MGC-MH-2018</strain>
    </source>
</reference>
<comment type="caution">
    <text evidence="1">The sequence shown here is derived from an EMBL/GenBank/DDBJ whole genome shotgun (WGS) entry which is preliminary data.</text>
</comment>
<organism evidence="1 2">
    <name type="scientific">Psilocybe cubensis</name>
    <name type="common">Psychedelic mushroom</name>
    <name type="synonym">Stropharia cubensis</name>
    <dbReference type="NCBI Taxonomy" id="181762"/>
    <lineage>
        <taxon>Eukaryota</taxon>
        <taxon>Fungi</taxon>
        <taxon>Dikarya</taxon>
        <taxon>Basidiomycota</taxon>
        <taxon>Agaricomycotina</taxon>
        <taxon>Agaricomycetes</taxon>
        <taxon>Agaricomycetidae</taxon>
        <taxon>Agaricales</taxon>
        <taxon>Agaricineae</taxon>
        <taxon>Strophariaceae</taxon>
        <taxon>Psilocybe</taxon>
    </lineage>
</organism>
<dbReference type="Proteomes" id="UP000664032">
    <property type="component" value="Unassembled WGS sequence"/>
</dbReference>
<sequence>MEGAAAFTARLFSRLCLPGTGRVLELSAAAFCSFKSTLEDGGTVDKARDPSREALMLYHLIDSATLHDGRIRQAKHVTTSSLGVWVDVTTHGITVRLYAPYEAPQHVEFHPHSIGGNLICTAWNTEYSHRALCVVPSTPPLTPLFSAHNYMERMAHTPSIPLLRVAAAATTVTYTPPSHLHPPRHTSSGVPPARGGTGTPTRLK</sequence>
<accession>A0ACB8GVZ7</accession>
<dbReference type="EMBL" id="JAFIQS020000007">
    <property type="protein sequence ID" value="KAH9479913.1"/>
    <property type="molecule type" value="Genomic_DNA"/>
</dbReference>
<name>A0ACB8GVZ7_PSICU</name>
<proteinExistence type="predicted"/>
<gene>
    <name evidence="1" type="ORF">JR316_0008509</name>
</gene>
<keyword evidence="2" id="KW-1185">Reference proteome</keyword>
<evidence type="ECO:0000313" key="1">
    <source>
        <dbReference type="EMBL" id="KAH9479913.1"/>
    </source>
</evidence>
<protein>
    <submittedName>
        <fullName evidence="1">Uncharacterized protein</fullName>
    </submittedName>
</protein>
<evidence type="ECO:0000313" key="2">
    <source>
        <dbReference type="Proteomes" id="UP000664032"/>
    </source>
</evidence>